<dbReference type="EMBL" id="ANIN01000001">
    <property type="protein sequence ID" value="ELA09238.1"/>
    <property type="molecule type" value="Genomic_DNA"/>
</dbReference>
<dbReference type="RefSeq" id="WP_009767058.1">
    <property type="nucleotide sequence ID" value="NZ_ANIN01000001.1"/>
</dbReference>
<dbReference type="PANTHER" id="PTHR37421:SF1">
    <property type="entry name" value="UPF0260 PROTEIN YCGN"/>
    <property type="match status" value="1"/>
</dbReference>
<dbReference type="Proteomes" id="UP000023795">
    <property type="component" value="Unassembled WGS sequence"/>
</dbReference>
<evidence type="ECO:0000313" key="1">
    <source>
        <dbReference type="EMBL" id="ELA09238.1"/>
    </source>
</evidence>
<comment type="caution">
    <text evidence="1">The sequence shown here is derived from an EMBL/GenBank/DDBJ whole genome shotgun (WGS) entry which is preliminary data.</text>
</comment>
<protein>
    <submittedName>
        <fullName evidence="1">Uncharacterized protein</fullName>
    </submittedName>
</protein>
<dbReference type="NCBIfam" id="NF003501">
    <property type="entry name" value="PRK05170.1-5"/>
    <property type="match status" value="1"/>
</dbReference>
<dbReference type="PIRSF" id="PIRSF006173">
    <property type="entry name" value="UCP006173"/>
    <property type="match status" value="1"/>
</dbReference>
<dbReference type="InterPro" id="IPR005358">
    <property type="entry name" value="Puta_zinc/iron-chelating_dom"/>
</dbReference>
<dbReference type="NCBIfam" id="NF003507">
    <property type="entry name" value="PRK05170.2-5"/>
    <property type="match status" value="1"/>
</dbReference>
<evidence type="ECO:0000313" key="2">
    <source>
        <dbReference type="Proteomes" id="UP000023795"/>
    </source>
</evidence>
<accession>L2F9U1</accession>
<dbReference type="Pfam" id="PF03692">
    <property type="entry name" value="CxxCxxCC"/>
    <property type="match status" value="1"/>
</dbReference>
<proteinExistence type="predicted"/>
<dbReference type="AlphaFoldDB" id="L2F9U1"/>
<sequence>MNECEIRPLFWQKYALAELTIAEWEALCDGCGACCLVKLQDEDSDVVEYTDVACRLLDCTTGMCKNYTHRRSHVPDCISLTAELIPDLPWLPASCAYKRLYQGQGLPNWHYLITQDKTKTKQAMHQNHISVAGRCVSEDDVDEIEQEERIIYWIKQ</sequence>
<dbReference type="PATRIC" id="fig|1230338.3.peg.545"/>
<dbReference type="InterPro" id="IPR008228">
    <property type="entry name" value="UCP006173"/>
</dbReference>
<dbReference type="STRING" id="1230338.MOMA_02495"/>
<name>L2F9U1_9GAMM</name>
<reference evidence="1 2" key="1">
    <citation type="journal article" date="2013" name="Genome Announc.">
        <title>Genome Sequence of Moraxella macacae 0408225, a Novel Bacterial Species Isolated from a Cynomolgus Macaque with Epistaxis.</title>
        <authorList>
            <person name="Ladner J.T."/>
            <person name="Whitehouse C.A."/>
            <person name="Koroleva G.I."/>
            <person name="Palacios G.F."/>
        </authorList>
    </citation>
    <scope>NUCLEOTIDE SEQUENCE [LARGE SCALE GENOMIC DNA]</scope>
    <source>
        <strain evidence="1 2">0408225</strain>
    </source>
</reference>
<keyword evidence="2" id="KW-1185">Reference proteome</keyword>
<gene>
    <name evidence="1" type="ORF">MOMA_02495</name>
</gene>
<dbReference type="PANTHER" id="PTHR37421">
    <property type="entry name" value="UPF0260 PROTEIN YCGN"/>
    <property type="match status" value="1"/>
</dbReference>
<dbReference type="eggNOG" id="COG2983">
    <property type="taxonomic scope" value="Bacteria"/>
</dbReference>
<organism evidence="1 2">
    <name type="scientific">Moraxella macacae 0408225</name>
    <dbReference type="NCBI Taxonomy" id="1230338"/>
    <lineage>
        <taxon>Bacteria</taxon>
        <taxon>Pseudomonadati</taxon>
        <taxon>Pseudomonadota</taxon>
        <taxon>Gammaproteobacteria</taxon>
        <taxon>Moraxellales</taxon>
        <taxon>Moraxellaceae</taxon>
        <taxon>Moraxella</taxon>
    </lineage>
</organism>
<dbReference type="OrthoDB" id="9786855at2"/>